<organism evidence="2 3">
    <name type="scientific">Muricoprocola aceti</name>
    <dbReference type="NCBI Taxonomy" id="2981772"/>
    <lineage>
        <taxon>Bacteria</taxon>
        <taxon>Bacillati</taxon>
        <taxon>Bacillota</taxon>
        <taxon>Clostridia</taxon>
        <taxon>Lachnospirales</taxon>
        <taxon>Lachnospiraceae</taxon>
        <taxon>Muricoprocola</taxon>
    </lineage>
</organism>
<comment type="caution">
    <text evidence="2">The sequence shown here is derived from an EMBL/GenBank/DDBJ whole genome shotgun (WGS) entry which is preliminary data.</text>
</comment>
<feature type="domain" description="LysM" evidence="1">
    <location>
        <begin position="55"/>
        <end position="103"/>
    </location>
</feature>
<dbReference type="SUPFAM" id="SSF54106">
    <property type="entry name" value="LysM domain"/>
    <property type="match status" value="1"/>
</dbReference>
<proteinExistence type="predicted"/>
<dbReference type="InterPro" id="IPR036779">
    <property type="entry name" value="LysM_dom_sf"/>
</dbReference>
<name>A0ABT2SHC3_9FIRM</name>
<protein>
    <submittedName>
        <fullName evidence="2">LysM peptidoglycan-binding domain-containing protein</fullName>
    </submittedName>
</protein>
<dbReference type="Proteomes" id="UP001652338">
    <property type="component" value="Unassembled WGS sequence"/>
</dbReference>
<evidence type="ECO:0000313" key="2">
    <source>
        <dbReference type="EMBL" id="MCU6723897.1"/>
    </source>
</evidence>
<evidence type="ECO:0000313" key="3">
    <source>
        <dbReference type="Proteomes" id="UP001652338"/>
    </source>
</evidence>
<dbReference type="Pfam" id="PF01476">
    <property type="entry name" value="LysM"/>
    <property type="match status" value="1"/>
</dbReference>
<dbReference type="Gene3D" id="3.10.350.10">
    <property type="entry name" value="LysM domain"/>
    <property type="match status" value="1"/>
</dbReference>
<dbReference type="EMBL" id="JAOQKE010000001">
    <property type="protein sequence ID" value="MCU6723897.1"/>
    <property type="molecule type" value="Genomic_DNA"/>
</dbReference>
<evidence type="ECO:0000259" key="1">
    <source>
        <dbReference type="Pfam" id="PF01476"/>
    </source>
</evidence>
<dbReference type="InterPro" id="IPR018392">
    <property type="entry name" value="LysM"/>
</dbReference>
<sequence length="110" mass="13078">MSRTKKLRRKQIKRNRRISLCMSILSVSFLLAIFFCNFQVVAEKPAAFKYYTEVRVDRGDTLWSIADRFMSEEYTSRRAYVSEIQKINNLGCELQYGQKILVPYYSEDKK</sequence>
<dbReference type="CDD" id="cd00118">
    <property type="entry name" value="LysM"/>
    <property type="match status" value="1"/>
</dbReference>
<keyword evidence="3" id="KW-1185">Reference proteome</keyword>
<accession>A0ABT2SHC3</accession>
<dbReference type="RefSeq" id="WP_117449310.1">
    <property type="nucleotide sequence ID" value="NZ_JAOQKE010000001.1"/>
</dbReference>
<gene>
    <name evidence="2" type="ORF">OCV47_00765</name>
</gene>
<reference evidence="2 3" key="1">
    <citation type="journal article" date="2021" name="ISME Commun">
        <title>Automated analysis of genomic sequences facilitates high-throughput and comprehensive description of bacteria.</title>
        <authorList>
            <person name="Hitch T.C.A."/>
        </authorList>
    </citation>
    <scope>NUCLEOTIDE SEQUENCE [LARGE SCALE GENOMIC DNA]</scope>
    <source>
        <strain evidence="2 3">Sanger_29</strain>
    </source>
</reference>